<organism evidence="2">
    <name type="scientific">Acromyrmex echinatior</name>
    <name type="common">Panamanian leafcutter ant</name>
    <name type="synonym">Acromyrmex octospinosus echinatior</name>
    <dbReference type="NCBI Taxonomy" id="103372"/>
    <lineage>
        <taxon>Eukaryota</taxon>
        <taxon>Metazoa</taxon>
        <taxon>Ecdysozoa</taxon>
        <taxon>Arthropoda</taxon>
        <taxon>Hexapoda</taxon>
        <taxon>Insecta</taxon>
        <taxon>Pterygota</taxon>
        <taxon>Neoptera</taxon>
        <taxon>Endopterygota</taxon>
        <taxon>Hymenoptera</taxon>
        <taxon>Apocrita</taxon>
        <taxon>Aculeata</taxon>
        <taxon>Formicoidea</taxon>
        <taxon>Formicidae</taxon>
        <taxon>Myrmicinae</taxon>
        <taxon>Acromyrmex</taxon>
    </lineage>
</organism>
<accession>F4WYF9</accession>
<dbReference type="InParanoid" id="F4WYF9"/>
<reference evidence="1" key="1">
    <citation type="submission" date="2011-02" db="EMBL/GenBank/DDBJ databases">
        <title>The genome of the leaf-cutting ant Acromyrmex echinatior suggests key adaptations to social evolution and fungus farming.</title>
        <authorList>
            <person name="Nygaard S."/>
            <person name="Zhang G."/>
        </authorList>
    </citation>
    <scope>NUCLEOTIDE SEQUENCE</scope>
</reference>
<proteinExistence type="predicted"/>
<dbReference type="OrthoDB" id="5980302at2759"/>
<dbReference type="Proteomes" id="UP000007755">
    <property type="component" value="Unassembled WGS sequence"/>
</dbReference>
<protein>
    <submittedName>
        <fullName evidence="1">Uncharacterized protein</fullName>
    </submittedName>
</protein>
<name>F4WYF9_ACREC</name>
<evidence type="ECO:0000313" key="1">
    <source>
        <dbReference type="EMBL" id="EGI60767.1"/>
    </source>
</evidence>
<dbReference type="AlphaFoldDB" id="F4WYF9"/>
<keyword evidence="2" id="KW-1185">Reference proteome</keyword>
<dbReference type="EMBL" id="GL888441">
    <property type="protein sequence ID" value="EGI60767.1"/>
    <property type="molecule type" value="Genomic_DNA"/>
</dbReference>
<gene>
    <name evidence="1" type="ORF">G5I_11009</name>
</gene>
<sequence>MLVSTCVIKWKTPTIDSQNYIDQTSNRMIQVIFYWYHIIVDIFSEEAECKVQDAPSANYSGKEIELNLIYGRKLCSPILGYNYQLPDLSTNCISPTILDTSLLHIPIYTHLKTYDLKPVCLPEPPSILSLQFLEGTILSKSSKEILTARLSEEDDILALCSTRK</sequence>
<evidence type="ECO:0000313" key="2">
    <source>
        <dbReference type="Proteomes" id="UP000007755"/>
    </source>
</evidence>
<dbReference type="STRING" id="103372.F4WYF9"/>